<reference evidence="2" key="1">
    <citation type="submission" date="2007-01" db="EMBL/GenBank/DDBJ databases">
        <authorList>
            <person name="Lee B."/>
            <person name="Vershon A.K."/>
            <person name="Nemeroff M.E."/>
        </authorList>
    </citation>
    <scope>NUCLEOTIDE SEQUENCE</scope>
</reference>
<dbReference type="SUPFAM" id="SSF49562">
    <property type="entry name" value="C2 domain (Calcium/lipid-binding domain, CaLB)"/>
    <property type="match status" value="1"/>
</dbReference>
<feature type="non-terminal residue" evidence="2">
    <location>
        <position position="1"/>
    </location>
</feature>
<sequence length="58" mass="6802">RYVSNNGFNPSWNEDFTFHLKRSELDVIAFEVKDHDKRGFNDLIGAYYIWATSISPGY</sequence>
<name>A3F584_ARTSF</name>
<dbReference type="InterPro" id="IPR035892">
    <property type="entry name" value="C2_domain_sf"/>
</dbReference>
<dbReference type="Pfam" id="PF00168">
    <property type="entry name" value="C2"/>
    <property type="match status" value="1"/>
</dbReference>
<feature type="domain" description="C2" evidence="1">
    <location>
        <begin position="1"/>
        <end position="58"/>
    </location>
</feature>
<evidence type="ECO:0000313" key="2">
    <source>
        <dbReference type="EMBL" id="ABN13576.1"/>
    </source>
</evidence>
<proteinExistence type="evidence at transcript level"/>
<accession>A3F584</accession>
<dbReference type="PROSITE" id="PS50004">
    <property type="entry name" value="C2"/>
    <property type="match status" value="1"/>
</dbReference>
<dbReference type="AlphaFoldDB" id="A3F584"/>
<evidence type="ECO:0000259" key="1">
    <source>
        <dbReference type="PROSITE" id="PS50004"/>
    </source>
</evidence>
<organism evidence="2">
    <name type="scientific">Artemia franciscana</name>
    <name type="common">Brine shrimp</name>
    <name type="synonym">Artemia sanfranciscana</name>
    <dbReference type="NCBI Taxonomy" id="6661"/>
    <lineage>
        <taxon>Eukaryota</taxon>
        <taxon>Metazoa</taxon>
        <taxon>Ecdysozoa</taxon>
        <taxon>Arthropoda</taxon>
        <taxon>Crustacea</taxon>
        <taxon>Branchiopoda</taxon>
        <taxon>Anostraca</taxon>
        <taxon>Artemiidae</taxon>
        <taxon>Artemia</taxon>
    </lineage>
</organism>
<dbReference type="EMBL" id="EF203456">
    <property type="protein sequence ID" value="ABN13576.1"/>
    <property type="molecule type" value="mRNA"/>
</dbReference>
<dbReference type="InterPro" id="IPR000008">
    <property type="entry name" value="C2_dom"/>
</dbReference>
<dbReference type="Gene3D" id="2.60.40.150">
    <property type="entry name" value="C2 domain"/>
    <property type="match status" value="1"/>
</dbReference>
<protein>
    <submittedName>
        <fullName evidence="2">Phospholipase C-like protein</fullName>
    </submittedName>
</protein>